<evidence type="ECO:0000256" key="5">
    <source>
        <dbReference type="ARBA" id="ARBA00023002"/>
    </source>
</evidence>
<dbReference type="Proteomes" id="UP000807342">
    <property type="component" value="Unassembled WGS sequence"/>
</dbReference>
<protein>
    <submittedName>
        <fullName evidence="8">Sorbitol dehydrogenase</fullName>
    </submittedName>
</protein>
<dbReference type="AlphaFoldDB" id="A0A9P6C8C7"/>
<gene>
    <name evidence="8" type="ORF">P691DRAFT_661618</name>
</gene>
<dbReference type="GO" id="GO:0000721">
    <property type="term" value="F:(R,R)-butanediol dehydrogenase activity"/>
    <property type="evidence" value="ECO:0007669"/>
    <property type="project" value="TreeGrafter"/>
</dbReference>
<evidence type="ECO:0000313" key="8">
    <source>
        <dbReference type="EMBL" id="KAF9452124.1"/>
    </source>
</evidence>
<evidence type="ECO:0000313" key="9">
    <source>
        <dbReference type="Proteomes" id="UP000807342"/>
    </source>
</evidence>
<evidence type="ECO:0000256" key="1">
    <source>
        <dbReference type="ARBA" id="ARBA00001947"/>
    </source>
</evidence>
<dbReference type="InterPro" id="IPR011032">
    <property type="entry name" value="GroES-like_sf"/>
</dbReference>
<reference evidence="8" key="1">
    <citation type="submission" date="2020-11" db="EMBL/GenBank/DDBJ databases">
        <authorList>
            <consortium name="DOE Joint Genome Institute"/>
            <person name="Ahrendt S."/>
            <person name="Riley R."/>
            <person name="Andreopoulos W."/>
            <person name="Labutti K."/>
            <person name="Pangilinan J."/>
            <person name="Ruiz-Duenas F.J."/>
            <person name="Barrasa J.M."/>
            <person name="Sanchez-Garcia M."/>
            <person name="Camarero S."/>
            <person name="Miyauchi S."/>
            <person name="Serrano A."/>
            <person name="Linde D."/>
            <person name="Babiker R."/>
            <person name="Drula E."/>
            <person name="Ayuso-Fernandez I."/>
            <person name="Pacheco R."/>
            <person name="Padilla G."/>
            <person name="Ferreira P."/>
            <person name="Barriuso J."/>
            <person name="Kellner H."/>
            <person name="Castanera R."/>
            <person name="Alfaro M."/>
            <person name="Ramirez L."/>
            <person name="Pisabarro A.G."/>
            <person name="Kuo A."/>
            <person name="Tritt A."/>
            <person name="Lipzen A."/>
            <person name="He G."/>
            <person name="Yan M."/>
            <person name="Ng V."/>
            <person name="Cullen D."/>
            <person name="Martin F."/>
            <person name="Rosso M.-N."/>
            <person name="Henrissat B."/>
            <person name="Hibbett D."/>
            <person name="Martinez A.T."/>
            <person name="Grigoriev I.V."/>
        </authorList>
    </citation>
    <scope>NUCLEOTIDE SEQUENCE</scope>
    <source>
        <strain evidence="8">MF-IS2</strain>
    </source>
</reference>
<dbReference type="GO" id="GO:0008270">
    <property type="term" value="F:zinc ion binding"/>
    <property type="evidence" value="ECO:0007669"/>
    <property type="project" value="InterPro"/>
</dbReference>
<dbReference type="GO" id="GO:0034079">
    <property type="term" value="P:butanediol biosynthetic process"/>
    <property type="evidence" value="ECO:0007669"/>
    <property type="project" value="TreeGrafter"/>
</dbReference>
<dbReference type="OrthoDB" id="3941538at2759"/>
<comment type="similarity">
    <text evidence="2 6">Belongs to the zinc-containing alcohol dehydrogenase family.</text>
</comment>
<dbReference type="GO" id="GO:0005737">
    <property type="term" value="C:cytoplasm"/>
    <property type="evidence" value="ECO:0007669"/>
    <property type="project" value="TreeGrafter"/>
</dbReference>
<dbReference type="EMBL" id="MU151075">
    <property type="protein sequence ID" value="KAF9452124.1"/>
    <property type="molecule type" value="Genomic_DNA"/>
</dbReference>
<evidence type="ECO:0000256" key="4">
    <source>
        <dbReference type="ARBA" id="ARBA00022833"/>
    </source>
</evidence>
<proteinExistence type="inferred from homology"/>
<accession>A0A9P6C8C7</accession>
<dbReference type="SMART" id="SM00829">
    <property type="entry name" value="PKS_ER"/>
    <property type="match status" value="1"/>
</dbReference>
<keyword evidence="5" id="KW-0560">Oxidoreductase</keyword>
<keyword evidence="3 6" id="KW-0479">Metal-binding</keyword>
<evidence type="ECO:0000256" key="2">
    <source>
        <dbReference type="ARBA" id="ARBA00008072"/>
    </source>
</evidence>
<dbReference type="CDD" id="cd08233">
    <property type="entry name" value="butanediol_DH_like"/>
    <property type="match status" value="1"/>
</dbReference>
<organism evidence="8 9">
    <name type="scientific">Macrolepiota fuliginosa MF-IS2</name>
    <dbReference type="NCBI Taxonomy" id="1400762"/>
    <lineage>
        <taxon>Eukaryota</taxon>
        <taxon>Fungi</taxon>
        <taxon>Dikarya</taxon>
        <taxon>Basidiomycota</taxon>
        <taxon>Agaricomycotina</taxon>
        <taxon>Agaricomycetes</taxon>
        <taxon>Agaricomycetidae</taxon>
        <taxon>Agaricales</taxon>
        <taxon>Agaricineae</taxon>
        <taxon>Agaricaceae</taxon>
        <taxon>Macrolepiota</taxon>
    </lineage>
</organism>
<dbReference type="Pfam" id="PF08240">
    <property type="entry name" value="ADH_N"/>
    <property type="match status" value="1"/>
</dbReference>
<dbReference type="InterPro" id="IPR013149">
    <property type="entry name" value="ADH-like_C"/>
</dbReference>
<comment type="cofactor">
    <cofactor evidence="1 6">
        <name>Zn(2+)</name>
        <dbReference type="ChEBI" id="CHEBI:29105"/>
    </cofactor>
</comment>
<dbReference type="PANTHER" id="PTHR43161">
    <property type="entry name" value="SORBITOL DEHYDROGENASE"/>
    <property type="match status" value="1"/>
</dbReference>
<dbReference type="PROSITE" id="PS00059">
    <property type="entry name" value="ADH_ZINC"/>
    <property type="match status" value="1"/>
</dbReference>
<evidence type="ECO:0000256" key="6">
    <source>
        <dbReference type="RuleBase" id="RU361277"/>
    </source>
</evidence>
<keyword evidence="9" id="KW-1185">Reference proteome</keyword>
<dbReference type="Gene3D" id="3.90.180.10">
    <property type="entry name" value="Medium-chain alcohol dehydrogenases, catalytic domain"/>
    <property type="match status" value="1"/>
</dbReference>
<dbReference type="InterPro" id="IPR002328">
    <property type="entry name" value="ADH_Zn_CS"/>
</dbReference>
<dbReference type="PANTHER" id="PTHR43161:SF23">
    <property type="entry name" value="(R,R)-BUTANEDIOL DEHYDROGENASE-RELATED"/>
    <property type="match status" value="1"/>
</dbReference>
<comment type="caution">
    <text evidence="8">The sequence shown here is derived from an EMBL/GenBank/DDBJ whole genome shotgun (WGS) entry which is preliminary data.</text>
</comment>
<evidence type="ECO:0000256" key="3">
    <source>
        <dbReference type="ARBA" id="ARBA00022723"/>
    </source>
</evidence>
<keyword evidence="4 6" id="KW-0862">Zinc</keyword>
<dbReference type="Gene3D" id="3.40.50.720">
    <property type="entry name" value="NAD(P)-binding Rossmann-like Domain"/>
    <property type="match status" value="1"/>
</dbReference>
<dbReference type="InterPro" id="IPR013154">
    <property type="entry name" value="ADH-like_N"/>
</dbReference>
<dbReference type="SUPFAM" id="SSF51735">
    <property type="entry name" value="NAD(P)-binding Rossmann-fold domains"/>
    <property type="match status" value="1"/>
</dbReference>
<evidence type="ECO:0000259" key="7">
    <source>
        <dbReference type="SMART" id="SM00829"/>
    </source>
</evidence>
<feature type="domain" description="Enoyl reductase (ER)" evidence="7">
    <location>
        <begin position="8"/>
        <end position="346"/>
    </location>
</feature>
<dbReference type="InterPro" id="IPR020843">
    <property type="entry name" value="ER"/>
</dbReference>
<dbReference type="SUPFAM" id="SSF50129">
    <property type="entry name" value="GroES-like"/>
    <property type="match status" value="1"/>
</dbReference>
<dbReference type="Pfam" id="PF00107">
    <property type="entry name" value="ADH_zinc_N"/>
    <property type="match status" value="1"/>
</dbReference>
<sequence length="349" mass="37233">MKAGRYYGPGDIRIDNIPDPVPKPGQVKVKVTQALCGSDLHAYLTNAPVYATNEPHELTGETRPVTLGHEFAGTIVDVGPGVDTIKWAPGMNVVIEPIFSCMKEDCLPCSNGTRNICPQIAPIGMSGWGGGLAEYITVDLQYVHVLPKGVSLEVGACIEPLSVAYHAVKRSGFTPGQTVLIIGAGPIGLFLLKVIRSIDPSSIVIVSEPATIRREFALEHGAARVINPATEQVPIAVKNTVGPGVHLAFDAAGVQASLDACVDSLRLRGTYVNVAVWEAKSTLDVNLILGKELNFTGSLSYDRVHEEVIKLVAEGKITGIEKLITSKIALDDVVKDGFECLLNEKEKHG</sequence>
<name>A0A9P6C8C7_9AGAR</name>
<dbReference type="InterPro" id="IPR036291">
    <property type="entry name" value="NAD(P)-bd_dom_sf"/>
</dbReference>